<gene>
    <name evidence="10" type="ORF">EVS81_13860</name>
</gene>
<dbReference type="InterPro" id="IPR014757">
    <property type="entry name" value="Tscrpt_reg_IclR_C"/>
</dbReference>
<dbReference type="KEGG" id="ltr:EVS81_13860"/>
<dbReference type="PANTHER" id="PTHR30136">
    <property type="entry name" value="HELIX-TURN-HELIX TRANSCRIPTIONAL REGULATOR, ICLR FAMILY"/>
    <property type="match status" value="1"/>
</dbReference>
<dbReference type="SUPFAM" id="SSF55781">
    <property type="entry name" value="GAF domain-like"/>
    <property type="match status" value="1"/>
</dbReference>
<dbReference type="Proteomes" id="UP000289260">
    <property type="component" value="Chromosome"/>
</dbReference>
<evidence type="ECO:0000313" key="11">
    <source>
        <dbReference type="Proteomes" id="UP000289260"/>
    </source>
</evidence>
<dbReference type="PANTHER" id="PTHR30136:SF24">
    <property type="entry name" value="HTH-TYPE TRANSCRIPTIONAL REPRESSOR ALLR"/>
    <property type="match status" value="1"/>
</dbReference>
<feature type="domain" description="HTH iclR-type" evidence="7">
    <location>
        <begin position="19"/>
        <end position="80"/>
    </location>
</feature>
<dbReference type="AlphaFoldDB" id="A0A4P6KGY3"/>
<evidence type="ECO:0000256" key="6">
    <source>
        <dbReference type="ARBA" id="ARBA00070406"/>
    </source>
</evidence>
<protein>
    <recommendedName>
        <fullName evidence="6">Glycerol operon regulatory protein</fullName>
    </recommendedName>
</protein>
<dbReference type="Gene3D" id="3.30.450.40">
    <property type="match status" value="1"/>
</dbReference>
<feature type="domain" description="TFIIE beta" evidence="9">
    <location>
        <begin position="8"/>
        <end position="85"/>
    </location>
</feature>
<dbReference type="OrthoDB" id="156285at2"/>
<dbReference type="InterPro" id="IPR005471">
    <property type="entry name" value="Tscrpt_reg_IclR_N"/>
</dbReference>
<evidence type="ECO:0000259" key="8">
    <source>
        <dbReference type="PROSITE" id="PS51078"/>
    </source>
</evidence>
<evidence type="ECO:0000256" key="5">
    <source>
        <dbReference type="ARBA" id="ARBA00058938"/>
    </source>
</evidence>
<dbReference type="InterPro" id="IPR011991">
    <property type="entry name" value="ArsR-like_HTH"/>
</dbReference>
<dbReference type="Gene3D" id="1.10.10.10">
    <property type="entry name" value="Winged helix-like DNA-binding domain superfamily/Winged helix DNA-binding domain"/>
    <property type="match status" value="1"/>
</dbReference>
<organism evidence="10 11">
    <name type="scientific">Leucobacter triazinivorans</name>
    <dbReference type="NCBI Taxonomy" id="1784719"/>
    <lineage>
        <taxon>Bacteria</taxon>
        <taxon>Bacillati</taxon>
        <taxon>Actinomycetota</taxon>
        <taxon>Actinomycetes</taxon>
        <taxon>Micrococcales</taxon>
        <taxon>Microbacteriaceae</taxon>
        <taxon>Leucobacter</taxon>
    </lineage>
</organism>
<dbReference type="EMBL" id="CP035806">
    <property type="protein sequence ID" value="QBE49775.1"/>
    <property type="molecule type" value="Genomic_DNA"/>
</dbReference>
<evidence type="ECO:0000259" key="9">
    <source>
        <dbReference type="PROSITE" id="PS51351"/>
    </source>
</evidence>
<dbReference type="FunFam" id="1.10.10.10:FF:000056">
    <property type="entry name" value="IclR family transcriptional regulator"/>
    <property type="match status" value="1"/>
</dbReference>
<evidence type="ECO:0000256" key="1">
    <source>
        <dbReference type="ARBA" id="ARBA00022798"/>
    </source>
</evidence>
<keyword evidence="4" id="KW-0804">Transcription</keyword>
<dbReference type="InterPro" id="IPR036388">
    <property type="entry name" value="WH-like_DNA-bd_sf"/>
</dbReference>
<dbReference type="GO" id="GO:0006367">
    <property type="term" value="P:transcription initiation at RNA polymerase II promoter"/>
    <property type="evidence" value="ECO:0007669"/>
    <property type="project" value="InterPro"/>
</dbReference>
<dbReference type="CDD" id="cd00090">
    <property type="entry name" value="HTH_ARSR"/>
    <property type="match status" value="1"/>
</dbReference>
<keyword evidence="3" id="KW-0238">DNA-binding</keyword>
<dbReference type="PROSITE" id="PS51078">
    <property type="entry name" value="ICLR_ED"/>
    <property type="match status" value="1"/>
</dbReference>
<dbReference type="InterPro" id="IPR050707">
    <property type="entry name" value="HTH_MetabolicPath_Reg"/>
</dbReference>
<dbReference type="InterPro" id="IPR003166">
    <property type="entry name" value="TFIIE_bsu_DNA-bd"/>
</dbReference>
<dbReference type="SMART" id="SM00346">
    <property type="entry name" value="HTH_ICLR"/>
    <property type="match status" value="1"/>
</dbReference>
<feature type="domain" description="IclR-ED" evidence="8">
    <location>
        <begin position="81"/>
        <end position="244"/>
    </location>
</feature>
<evidence type="ECO:0000313" key="10">
    <source>
        <dbReference type="EMBL" id="QBE49775.1"/>
    </source>
</evidence>
<accession>A0A4P6KGY3</accession>
<dbReference type="InterPro" id="IPR036390">
    <property type="entry name" value="WH_DNA-bd_sf"/>
</dbReference>
<keyword evidence="1" id="KW-0319">Glycerol metabolism</keyword>
<dbReference type="InterPro" id="IPR029016">
    <property type="entry name" value="GAF-like_dom_sf"/>
</dbReference>
<dbReference type="Pfam" id="PF01614">
    <property type="entry name" value="IclR_C"/>
    <property type="match status" value="1"/>
</dbReference>
<evidence type="ECO:0000256" key="2">
    <source>
        <dbReference type="ARBA" id="ARBA00023015"/>
    </source>
</evidence>
<comment type="function">
    <text evidence="5">May be an activator protein for the gylABX operon.</text>
</comment>
<name>A0A4P6KGY3_9MICO</name>
<dbReference type="PROSITE" id="PS51077">
    <property type="entry name" value="HTH_ICLR"/>
    <property type="match status" value="1"/>
</dbReference>
<reference evidence="10 11" key="1">
    <citation type="submission" date="2019-02" db="EMBL/GenBank/DDBJ databases">
        <authorList>
            <person name="Sun L."/>
            <person name="Pan D."/>
            <person name="Wu X."/>
        </authorList>
    </citation>
    <scope>NUCLEOTIDE SEQUENCE [LARGE SCALE GENOMIC DNA]</scope>
    <source>
        <strain evidence="10 11">JW-1</strain>
    </source>
</reference>
<dbReference type="GO" id="GO:0003677">
    <property type="term" value="F:DNA binding"/>
    <property type="evidence" value="ECO:0007669"/>
    <property type="project" value="UniProtKB-KW"/>
</dbReference>
<evidence type="ECO:0000256" key="3">
    <source>
        <dbReference type="ARBA" id="ARBA00023125"/>
    </source>
</evidence>
<dbReference type="GO" id="GO:0003700">
    <property type="term" value="F:DNA-binding transcription factor activity"/>
    <property type="evidence" value="ECO:0007669"/>
    <property type="project" value="TreeGrafter"/>
</dbReference>
<evidence type="ECO:0000259" key="7">
    <source>
        <dbReference type="PROSITE" id="PS51077"/>
    </source>
</evidence>
<dbReference type="RefSeq" id="WP_130110888.1">
    <property type="nucleotide sequence ID" value="NZ_CP035806.1"/>
</dbReference>
<dbReference type="PROSITE" id="PS51351">
    <property type="entry name" value="TFIIE_BETA_C"/>
    <property type="match status" value="1"/>
</dbReference>
<keyword evidence="11" id="KW-1185">Reference proteome</keyword>
<keyword evidence="2" id="KW-0805">Transcription regulation</keyword>
<dbReference type="Pfam" id="PF09339">
    <property type="entry name" value="HTH_IclR"/>
    <property type="match status" value="1"/>
</dbReference>
<dbReference type="GO" id="GO:0006071">
    <property type="term" value="P:glycerol metabolic process"/>
    <property type="evidence" value="ECO:0007669"/>
    <property type="project" value="UniProtKB-KW"/>
</dbReference>
<evidence type="ECO:0000256" key="4">
    <source>
        <dbReference type="ARBA" id="ARBA00023163"/>
    </source>
</evidence>
<proteinExistence type="predicted"/>
<dbReference type="GO" id="GO:0045892">
    <property type="term" value="P:negative regulation of DNA-templated transcription"/>
    <property type="evidence" value="ECO:0007669"/>
    <property type="project" value="TreeGrafter"/>
</dbReference>
<dbReference type="SUPFAM" id="SSF46785">
    <property type="entry name" value="Winged helix' DNA-binding domain"/>
    <property type="match status" value="1"/>
</dbReference>
<sequence length="244" mass="25896">MTSTSDTAAASIGPQTAGSQTLARGLRALELLAEAEQPLSIADLAQQLGVHRSNAYRVLRTLEQHRFVTRDQAGRIRLGPKLTVLARGVAPALHTAAMPALTELAYELGMTAFVTVLDIDDVVTLATVEPANVAASVARNPGVRHPVDRGAPARAIESSLTASEHRAFLGDDELSTAALEARRNRYALSHDEVIDGVTSIAVPLRIDGEPPAAVAVVHFKLPEPLDSVVDALHATAERIAQSYR</sequence>